<dbReference type="SUPFAM" id="SSF48113">
    <property type="entry name" value="Heme-dependent peroxidases"/>
    <property type="match status" value="1"/>
</dbReference>
<evidence type="ECO:0000256" key="13">
    <source>
        <dbReference type="PIRSR" id="PIRSR601621-4"/>
    </source>
</evidence>
<dbReference type="Gene3D" id="1.10.520.10">
    <property type="match status" value="1"/>
</dbReference>
<dbReference type="STRING" id="745531.A0A0C3PDI8"/>
<feature type="active site" description="Proton acceptor" evidence="10">
    <location>
        <position position="71"/>
    </location>
</feature>
<name>A0A0C3PDI8_PHLG1</name>
<feature type="binding site" evidence="11">
    <location>
        <position position="201"/>
    </location>
    <ligand>
        <name>Ca(2+)</name>
        <dbReference type="ChEBI" id="CHEBI:29108"/>
        <label>2</label>
    </ligand>
</feature>
<dbReference type="Proteomes" id="UP000053257">
    <property type="component" value="Unassembled WGS sequence"/>
</dbReference>
<dbReference type="InterPro" id="IPR019793">
    <property type="entry name" value="Peroxidases_heam-ligand_BS"/>
</dbReference>
<evidence type="ECO:0000256" key="11">
    <source>
        <dbReference type="PIRSR" id="PIRSR601621-2"/>
    </source>
</evidence>
<dbReference type="GO" id="GO:0034599">
    <property type="term" value="P:cellular response to oxidative stress"/>
    <property type="evidence" value="ECO:0007669"/>
    <property type="project" value="InterPro"/>
</dbReference>
<keyword evidence="8 13" id="KW-1015">Disulfide bond</keyword>
<keyword evidence="11 14" id="KW-0106">Calcium</keyword>
<dbReference type="InterPro" id="IPR044831">
    <property type="entry name" value="Ccp1-like"/>
</dbReference>
<evidence type="ECO:0000256" key="3">
    <source>
        <dbReference type="ARBA" id="ARBA00022617"/>
    </source>
</evidence>
<dbReference type="InterPro" id="IPR002016">
    <property type="entry name" value="Haem_peroxidase"/>
</dbReference>
<evidence type="ECO:0000256" key="7">
    <source>
        <dbReference type="ARBA" id="ARBA00023004"/>
    </source>
</evidence>
<feature type="binding site" evidence="11">
    <location>
        <position position="90"/>
    </location>
    <ligand>
        <name>Ca(2+)</name>
        <dbReference type="ChEBI" id="CHEBI:29108"/>
        <label>1</label>
    </ligand>
</feature>
<keyword evidence="3 11" id="KW-0349">Heme</keyword>
<dbReference type="PANTHER" id="PTHR31356">
    <property type="entry name" value="THYLAKOID LUMENAL 29 KDA PROTEIN, CHLOROPLASTIC-RELATED"/>
    <property type="match status" value="1"/>
</dbReference>
<feature type="binding site" evidence="11">
    <location>
        <position position="225"/>
    </location>
    <ligand>
        <name>Ca(2+)</name>
        <dbReference type="ChEBI" id="CHEBI:29108"/>
        <label>2</label>
    </ligand>
</feature>
<feature type="site" description="Transition state stabilizer" evidence="12">
    <location>
        <position position="67"/>
    </location>
</feature>
<dbReference type="PROSITE" id="PS00435">
    <property type="entry name" value="PEROXIDASE_1"/>
    <property type="match status" value="1"/>
</dbReference>
<sequence length="366" mass="38702">MALKHLFITISAALVANAAAVSKRATCSTGQTVSNAACCAWFPVLEDIQQNMFAGGQCNAEAHESLRLVFHDGIAISPAMEARGEFGGGGADGSIMLFDTIETAFHPNIGLDEIVNIQKPFVQKHGVNPADFIPFAGAVAVSNCPGAPEMQFFTGRKIATQAAPDGLVPEPFHTVDQILARTNDAGGFDELETVWMLSAHSIAASNDVDPTVQGLPFDSTPEQFDGQFFLDTQLRGVLFPGSGGNQGEVESAIAGEIRLQSDHLIARDSRTACEWQSFVNNQTKLQDDFQFIFTAIATLGQDMDALVDCSDVIPAPQPQNFGATRFPPGKTNADIEQACAATPFPTLATVPGLATSVARIPPPPGA</sequence>
<dbReference type="Pfam" id="PF11895">
    <property type="entry name" value="Peroxidase_ext"/>
    <property type="match status" value="1"/>
</dbReference>
<evidence type="ECO:0000256" key="9">
    <source>
        <dbReference type="ARBA" id="ARBA00023180"/>
    </source>
</evidence>
<keyword evidence="6 14" id="KW-0560">Oxidoreductase</keyword>
<dbReference type="AlphaFoldDB" id="A0A0C3PDI8"/>
<dbReference type="Pfam" id="PF00141">
    <property type="entry name" value="peroxidase"/>
    <property type="match status" value="1"/>
</dbReference>
<feature type="disulfide bond" evidence="13">
    <location>
        <begin position="27"/>
        <end position="39"/>
    </location>
</feature>
<feature type="binding site" evidence="11">
    <location>
        <position position="72"/>
    </location>
    <ligand>
        <name>Ca(2+)</name>
        <dbReference type="ChEBI" id="CHEBI:29108"/>
        <label>1</label>
    </ligand>
</feature>
<dbReference type="EC" id="1.11.1.-" evidence="14"/>
<organism evidence="16 17">
    <name type="scientific">Phlebiopsis gigantea (strain 11061_1 CR5-6)</name>
    <name type="common">White-rot fungus</name>
    <name type="synonym">Peniophora gigantea</name>
    <dbReference type="NCBI Taxonomy" id="745531"/>
    <lineage>
        <taxon>Eukaryota</taxon>
        <taxon>Fungi</taxon>
        <taxon>Dikarya</taxon>
        <taxon>Basidiomycota</taxon>
        <taxon>Agaricomycotina</taxon>
        <taxon>Agaricomycetes</taxon>
        <taxon>Polyporales</taxon>
        <taxon>Phanerochaetaceae</taxon>
        <taxon>Phlebiopsis</taxon>
    </lineage>
</organism>
<gene>
    <name evidence="16" type="primary">LiP2</name>
    <name evidence="16" type="ORF">PHLGIDRAFT_121662</name>
</gene>
<dbReference type="GO" id="GO:0004601">
    <property type="term" value="F:peroxidase activity"/>
    <property type="evidence" value="ECO:0007669"/>
    <property type="project" value="UniProtKB-KW"/>
</dbReference>
<dbReference type="PRINTS" id="PR00458">
    <property type="entry name" value="PEROXIDASE"/>
</dbReference>
<evidence type="ECO:0000256" key="5">
    <source>
        <dbReference type="ARBA" id="ARBA00022729"/>
    </source>
</evidence>
<proteinExistence type="inferred from homology"/>
<dbReference type="InterPro" id="IPR001621">
    <property type="entry name" value="Ligninase"/>
</dbReference>
<comment type="similarity">
    <text evidence="1 14">Belongs to the peroxidase family. Ligninase subfamily.</text>
</comment>
<dbReference type="PANTHER" id="PTHR31356:SF66">
    <property type="entry name" value="CATALASE-PEROXIDASE"/>
    <property type="match status" value="1"/>
</dbReference>
<feature type="chain" id="PRO_5006986333" description="Peroxidase" evidence="14">
    <location>
        <begin position="21"/>
        <end position="366"/>
    </location>
</feature>
<dbReference type="InterPro" id="IPR010255">
    <property type="entry name" value="Haem_peroxidase_sf"/>
</dbReference>
<dbReference type="InterPro" id="IPR024589">
    <property type="entry name" value="Ligninase_C"/>
</dbReference>
<evidence type="ECO:0000256" key="2">
    <source>
        <dbReference type="ARBA" id="ARBA00022559"/>
    </source>
</evidence>
<feature type="binding site" description="axial binding residue" evidence="11">
    <location>
        <position position="200"/>
    </location>
    <ligand>
        <name>heme b</name>
        <dbReference type="ChEBI" id="CHEBI:60344"/>
    </ligand>
    <ligandPart>
        <name>Fe</name>
        <dbReference type="ChEBI" id="CHEBI:18248"/>
    </ligandPart>
</feature>
<reference evidence="16 17" key="1">
    <citation type="journal article" date="2014" name="PLoS Genet.">
        <title>Analysis of the Phlebiopsis gigantea genome, transcriptome and secretome provides insight into its pioneer colonization strategies of wood.</title>
        <authorList>
            <person name="Hori C."/>
            <person name="Ishida T."/>
            <person name="Igarashi K."/>
            <person name="Samejima M."/>
            <person name="Suzuki H."/>
            <person name="Master E."/>
            <person name="Ferreira P."/>
            <person name="Ruiz-Duenas F.J."/>
            <person name="Held B."/>
            <person name="Canessa P."/>
            <person name="Larrondo L.F."/>
            <person name="Schmoll M."/>
            <person name="Druzhinina I.S."/>
            <person name="Kubicek C.P."/>
            <person name="Gaskell J.A."/>
            <person name="Kersten P."/>
            <person name="St John F."/>
            <person name="Glasner J."/>
            <person name="Sabat G."/>
            <person name="Splinter BonDurant S."/>
            <person name="Syed K."/>
            <person name="Yadav J."/>
            <person name="Mgbeahuruike A.C."/>
            <person name="Kovalchuk A."/>
            <person name="Asiegbu F.O."/>
            <person name="Lackner G."/>
            <person name="Hoffmeister D."/>
            <person name="Rencoret J."/>
            <person name="Gutierrez A."/>
            <person name="Sun H."/>
            <person name="Lindquist E."/>
            <person name="Barry K."/>
            <person name="Riley R."/>
            <person name="Grigoriev I.V."/>
            <person name="Henrissat B."/>
            <person name="Kues U."/>
            <person name="Berka R.M."/>
            <person name="Martinez A.T."/>
            <person name="Covert S.F."/>
            <person name="Blanchette R.A."/>
            <person name="Cullen D."/>
        </authorList>
    </citation>
    <scope>NUCLEOTIDE SEQUENCE [LARGE SCALE GENOMIC DNA]</scope>
    <source>
        <strain evidence="16 17">11061_1 CR5-6</strain>
    </source>
</reference>
<feature type="signal peptide" evidence="14">
    <location>
        <begin position="1"/>
        <end position="20"/>
    </location>
</feature>
<feature type="disulfide bond" evidence="13">
    <location>
        <begin position="38"/>
        <end position="309"/>
    </location>
</feature>
<feature type="binding site" evidence="11">
    <location>
        <position position="94"/>
    </location>
    <ligand>
        <name>Ca(2+)</name>
        <dbReference type="ChEBI" id="CHEBI:29108"/>
        <label>1</label>
    </ligand>
</feature>
<dbReference type="GO" id="GO:0020037">
    <property type="term" value="F:heme binding"/>
    <property type="evidence" value="ECO:0007669"/>
    <property type="project" value="UniProtKB-UniRule"/>
</dbReference>
<dbReference type="Gene3D" id="1.10.420.10">
    <property type="entry name" value="Peroxidase, domain 2"/>
    <property type="match status" value="1"/>
</dbReference>
<comment type="cofactor">
    <cofactor evidence="11">
        <name>heme b</name>
        <dbReference type="ChEBI" id="CHEBI:60344"/>
    </cofactor>
    <text evidence="11">Binds 1 heme b (iron(II)-protoporphyrin IX) group per subunit.</text>
</comment>
<keyword evidence="5 14" id="KW-0732">Signal</keyword>
<keyword evidence="7 11" id="KW-0408">Iron</keyword>
<evidence type="ECO:0000256" key="4">
    <source>
        <dbReference type="ARBA" id="ARBA00022723"/>
    </source>
</evidence>
<feature type="binding site" evidence="11">
    <location>
        <position position="220"/>
    </location>
    <ligand>
        <name>Ca(2+)</name>
        <dbReference type="ChEBI" id="CHEBI:29108"/>
        <label>2</label>
    </ligand>
</feature>
<feature type="disulfide bond" evidence="13">
    <location>
        <begin position="58"/>
        <end position="144"/>
    </location>
</feature>
<evidence type="ECO:0000256" key="1">
    <source>
        <dbReference type="ARBA" id="ARBA00006089"/>
    </source>
</evidence>
<dbReference type="PRINTS" id="PR00462">
    <property type="entry name" value="LIGNINASE"/>
</dbReference>
<accession>A0A0C3PDI8</accession>
<evidence type="ECO:0000256" key="6">
    <source>
        <dbReference type="ARBA" id="ARBA00023002"/>
    </source>
</evidence>
<feature type="domain" description="Plant heme peroxidase family profile" evidence="15">
    <location>
        <begin position="127"/>
        <end position="343"/>
    </location>
</feature>
<feature type="binding site" evidence="11">
    <location>
        <position position="92"/>
    </location>
    <ligand>
        <name>Ca(2+)</name>
        <dbReference type="ChEBI" id="CHEBI:29108"/>
        <label>1</label>
    </ligand>
</feature>
<feature type="binding site" evidence="11">
    <location>
        <position position="218"/>
    </location>
    <ligand>
        <name>Ca(2+)</name>
        <dbReference type="ChEBI" id="CHEBI:29108"/>
        <label>2</label>
    </ligand>
</feature>
<dbReference type="GO" id="GO:0000302">
    <property type="term" value="P:response to reactive oxygen species"/>
    <property type="evidence" value="ECO:0007669"/>
    <property type="project" value="TreeGrafter"/>
</dbReference>
<protein>
    <recommendedName>
        <fullName evidence="14">Peroxidase</fullName>
        <ecNumber evidence="14">1.11.1.-</ecNumber>
    </recommendedName>
</protein>
<feature type="disulfide bond" evidence="13">
    <location>
        <begin position="273"/>
        <end position="339"/>
    </location>
</feature>
<keyword evidence="2 14" id="KW-0575">Peroxidase</keyword>
<evidence type="ECO:0000256" key="14">
    <source>
        <dbReference type="RuleBase" id="RU363051"/>
    </source>
</evidence>
<dbReference type="CDD" id="cd00692">
    <property type="entry name" value="ligninase"/>
    <property type="match status" value="1"/>
</dbReference>
<evidence type="ECO:0000256" key="10">
    <source>
        <dbReference type="PIRSR" id="PIRSR601621-1"/>
    </source>
</evidence>
<keyword evidence="17" id="KW-1185">Reference proteome</keyword>
<evidence type="ECO:0000256" key="12">
    <source>
        <dbReference type="PIRSR" id="PIRSR601621-3"/>
    </source>
</evidence>
<dbReference type="EMBL" id="KN840620">
    <property type="protein sequence ID" value="KIP03363.1"/>
    <property type="molecule type" value="Genomic_DNA"/>
</dbReference>
<dbReference type="OrthoDB" id="2113341at2759"/>
<dbReference type="HOGENOM" id="CLU_041038_0_1_1"/>
<comment type="cofactor">
    <cofactor evidence="11 14">
        <name>Ca(2+)</name>
        <dbReference type="ChEBI" id="CHEBI:29108"/>
    </cofactor>
    <text evidence="11 14">Binds 2 calcium ions per subunit.</text>
</comment>
<evidence type="ECO:0000256" key="8">
    <source>
        <dbReference type="ARBA" id="ARBA00023157"/>
    </source>
</evidence>
<keyword evidence="4 11" id="KW-0479">Metal-binding</keyword>
<evidence type="ECO:0000313" key="17">
    <source>
        <dbReference type="Proteomes" id="UP000053257"/>
    </source>
</evidence>
<dbReference type="SMR" id="A0A0C3PDI8"/>
<evidence type="ECO:0000259" key="15">
    <source>
        <dbReference type="PROSITE" id="PS50873"/>
    </source>
</evidence>
<dbReference type="PROSITE" id="PS50873">
    <property type="entry name" value="PEROXIDASE_4"/>
    <property type="match status" value="1"/>
</dbReference>
<evidence type="ECO:0000313" key="16">
    <source>
        <dbReference type="EMBL" id="KIP03363.1"/>
    </source>
</evidence>
<dbReference type="GO" id="GO:0046872">
    <property type="term" value="F:metal ion binding"/>
    <property type="evidence" value="ECO:0007669"/>
    <property type="project" value="UniProtKB-UniRule"/>
</dbReference>
<keyword evidence="9" id="KW-0325">Glycoprotein</keyword>
<dbReference type="GO" id="GO:0042744">
    <property type="term" value="P:hydrogen peroxide catabolic process"/>
    <property type="evidence" value="ECO:0007669"/>
    <property type="project" value="TreeGrafter"/>
</dbReference>